<dbReference type="STRING" id="36166.T1GWU8"/>
<protein>
    <submittedName>
        <fullName evidence="1">Uncharacterized protein</fullName>
    </submittedName>
</protein>
<dbReference type="Gene3D" id="3.40.366.10">
    <property type="entry name" value="Malonyl-Coenzyme A Acyl Carrier Protein, domain 2"/>
    <property type="match status" value="1"/>
</dbReference>
<organism evidence="1 2">
    <name type="scientific">Megaselia scalaris</name>
    <name type="common">Humpbacked fly</name>
    <name type="synonym">Phora scalaris</name>
    <dbReference type="NCBI Taxonomy" id="36166"/>
    <lineage>
        <taxon>Eukaryota</taxon>
        <taxon>Metazoa</taxon>
        <taxon>Ecdysozoa</taxon>
        <taxon>Arthropoda</taxon>
        <taxon>Hexapoda</taxon>
        <taxon>Insecta</taxon>
        <taxon>Pterygota</taxon>
        <taxon>Neoptera</taxon>
        <taxon>Endopterygota</taxon>
        <taxon>Diptera</taxon>
        <taxon>Brachycera</taxon>
        <taxon>Muscomorpha</taxon>
        <taxon>Platypezoidea</taxon>
        <taxon>Phoridae</taxon>
        <taxon>Megaseliini</taxon>
        <taxon>Megaselia</taxon>
    </lineage>
</organism>
<name>T1GWU8_MEGSC</name>
<reference evidence="1" key="2">
    <citation type="submission" date="2015-06" db="UniProtKB">
        <authorList>
            <consortium name="EnsemblMetazoa"/>
        </authorList>
    </citation>
    <scope>IDENTIFICATION</scope>
</reference>
<evidence type="ECO:0000313" key="2">
    <source>
        <dbReference type="Proteomes" id="UP000015102"/>
    </source>
</evidence>
<proteinExistence type="predicted"/>
<dbReference type="GO" id="GO:0016740">
    <property type="term" value="F:transferase activity"/>
    <property type="evidence" value="ECO:0007669"/>
    <property type="project" value="InterPro"/>
</dbReference>
<dbReference type="HOGENOM" id="CLU_1984120_0_0_1"/>
<dbReference type="InterPro" id="IPR001227">
    <property type="entry name" value="Ac_transferase_dom_sf"/>
</dbReference>
<sequence length="126" mass="14505">MISYLDEVIPNPKQRSQKWKSTSVRIEKWGIEGEYCSGEYFANNFCGYVSFEETCKTLPDKCLSLEIGPTGQLFKIVEQILPNGVHFALGQRENPKAVELFLNTLKEARQHGLVFDQQRLDTILEY</sequence>
<dbReference type="EMBL" id="CAQQ02039421">
    <property type="status" value="NOT_ANNOTATED_CDS"/>
    <property type="molecule type" value="Genomic_DNA"/>
</dbReference>
<accession>T1GWU8</accession>
<dbReference type="Gene3D" id="3.30.70.3290">
    <property type="match status" value="1"/>
</dbReference>
<dbReference type="EnsemblMetazoa" id="MESCA008280-RA">
    <property type="protein sequence ID" value="MESCA008280-PA"/>
    <property type="gene ID" value="MESCA008280"/>
</dbReference>
<reference evidence="2" key="1">
    <citation type="submission" date="2013-02" db="EMBL/GenBank/DDBJ databases">
        <authorList>
            <person name="Hughes D."/>
        </authorList>
    </citation>
    <scope>NUCLEOTIDE SEQUENCE</scope>
    <source>
        <strain>Durham</strain>
        <strain evidence="2">NC isolate 2 -- Noor lab</strain>
    </source>
</reference>
<dbReference type="Proteomes" id="UP000015102">
    <property type="component" value="Unassembled WGS sequence"/>
</dbReference>
<evidence type="ECO:0000313" key="1">
    <source>
        <dbReference type="EnsemblMetazoa" id="MESCA008280-PA"/>
    </source>
</evidence>
<dbReference type="AlphaFoldDB" id="T1GWU8"/>
<keyword evidence="2" id="KW-1185">Reference proteome</keyword>